<proteinExistence type="inferred from homology"/>
<keyword evidence="7" id="KW-0539">Nucleus</keyword>
<protein>
    <recommendedName>
        <fullName evidence="3">Transcription initiation factor IIF subunit beta</fullName>
    </recommendedName>
    <alternativeName>
        <fullName evidence="9">TFIIF medium subunit</fullName>
    </alternativeName>
    <alternativeName>
        <fullName evidence="8">TFIIF-beta</fullName>
    </alternativeName>
</protein>
<evidence type="ECO:0000256" key="2">
    <source>
        <dbReference type="ARBA" id="ARBA00009543"/>
    </source>
</evidence>
<evidence type="ECO:0000256" key="3">
    <source>
        <dbReference type="ARBA" id="ARBA00021453"/>
    </source>
</evidence>
<name>G7E3Z9_MIXOS</name>
<dbReference type="InterPro" id="IPR040504">
    <property type="entry name" value="TFIIF_beta_N"/>
</dbReference>
<dbReference type="SUPFAM" id="SSF46785">
    <property type="entry name" value="Winged helix' DNA-binding domain"/>
    <property type="match status" value="1"/>
</dbReference>
<evidence type="ECO:0000256" key="1">
    <source>
        <dbReference type="ARBA" id="ARBA00004123"/>
    </source>
</evidence>
<evidence type="ECO:0000256" key="7">
    <source>
        <dbReference type="ARBA" id="ARBA00023242"/>
    </source>
</evidence>
<dbReference type="GO" id="GO:0006367">
    <property type="term" value="P:transcription initiation at RNA polymerase II promoter"/>
    <property type="evidence" value="ECO:0007669"/>
    <property type="project" value="InterPro"/>
</dbReference>
<dbReference type="InterPro" id="IPR040450">
    <property type="entry name" value="TFIIF_beta_HTH"/>
</dbReference>
<feature type="region of interest" description="Disordered" evidence="10">
    <location>
        <begin position="1"/>
        <end position="38"/>
    </location>
</feature>
<evidence type="ECO:0000313" key="13">
    <source>
        <dbReference type="EMBL" id="GAA97559.1"/>
    </source>
</evidence>
<feature type="compositionally biased region" description="Acidic residues" evidence="10">
    <location>
        <begin position="1"/>
        <end position="17"/>
    </location>
</feature>
<feature type="domain" description="TFIIF beta subunit HTH" evidence="11">
    <location>
        <begin position="258"/>
        <end position="322"/>
    </location>
</feature>
<evidence type="ECO:0000256" key="5">
    <source>
        <dbReference type="ARBA" id="ARBA00023125"/>
    </source>
</evidence>
<dbReference type="RefSeq" id="XP_014570648.1">
    <property type="nucleotide sequence ID" value="XM_014715162.1"/>
</dbReference>
<dbReference type="AlphaFoldDB" id="G7E3Z9"/>
<dbReference type="OMA" id="ANCPEHQ"/>
<dbReference type="CDD" id="cd07980">
    <property type="entry name" value="TFIIF_beta"/>
    <property type="match status" value="1"/>
</dbReference>
<keyword evidence="5" id="KW-0238">DNA-binding</keyword>
<dbReference type="InterPro" id="IPR036390">
    <property type="entry name" value="WH_DNA-bd_sf"/>
</dbReference>
<evidence type="ECO:0000256" key="6">
    <source>
        <dbReference type="ARBA" id="ARBA00023163"/>
    </source>
</evidence>
<dbReference type="InterPro" id="IPR003196">
    <property type="entry name" value="TFIIF_beta"/>
</dbReference>
<dbReference type="GO" id="GO:0003677">
    <property type="term" value="F:DNA binding"/>
    <property type="evidence" value="ECO:0007669"/>
    <property type="project" value="UniProtKB-KW"/>
</dbReference>
<keyword evidence="14" id="KW-1185">Reference proteome</keyword>
<comment type="caution">
    <text evidence="13">The sequence shown here is derived from an EMBL/GenBank/DDBJ whole genome shotgun (WGS) entry which is preliminary data.</text>
</comment>
<evidence type="ECO:0000256" key="4">
    <source>
        <dbReference type="ARBA" id="ARBA00023015"/>
    </source>
</evidence>
<dbReference type="OrthoDB" id="449280at2759"/>
<reference evidence="13 14" key="1">
    <citation type="journal article" date="2011" name="J. Gen. Appl. Microbiol.">
        <title>Draft genome sequencing of the enigmatic basidiomycete Mixia osmundae.</title>
        <authorList>
            <person name="Nishida H."/>
            <person name="Nagatsuka Y."/>
            <person name="Sugiyama J."/>
        </authorList>
    </citation>
    <scope>NUCLEOTIDE SEQUENCE [LARGE SCALE GENOMIC DNA]</scope>
    <source>
        <strain evidence="14">CBS 9802 / IAM 14324 / JCM 22182 / KY 12970</strain>
    </source>
</reference>
<dbReference type="eggNOG" id="KOG2905">
    <property type="taxonomic scope" value="Eukaryota"/>
</dbReference>
<dbReference type="GO" id="GO:0005674">
    <property type="term" value="C:transcription factor TFIIF complex"/>
    <property type="evidence" value="ECO:0007669"/>
    <property type="project" value="InterPro"/>
</dbReference>
<dbReference type="FunCoup" id="G7E3Z9">
    <property type="interactions" value="430"/>
</dbReference>
<evidence type="ECO:0000313" key="14">
    <source>
        <dbReference type="Proteomes" id="UP000009131"/>
    </source>
</evidence>
<dbReference type="SUPFAM" id="SSF50916">
    <property type="entry name" value="Rap30/74 interaction domains"/>
    <property type="match status" value="1"/>
</dbReference>
<evidence type="ECO:0000256" key="10">
    <source>
        <dbReference type="SAM" id="MobiDB-lite"/>
    </source>
</evidence>
<sequence>MSYGYADDDLDLEDLEAVDTSPQRQFKGKGKATPQINSGEIVDAPDDEGEDFSIPAHSQGSSIWLVKVPNFLLDRWSSITDENAVIGNLRISTDSKGPDGEPKMALVLPTGVAGPSSRASGDEIPAEYELTMTNKATKNAYVFAEKVSTPQSLVAPNSTDGVRAVRRQHQKRPREPTYIGRVAHECQARPDFESDVYRAIIRKRIEVAEKPKRVVQALNEDMATSNRLASGALRLKQSLMTPSLVKARPKTAADQKLARAPRAEVTDQIMALFSTHEYWSLRNIKERIAQPDAWLKEIMTDVAIMNASGPYAGLYSLAPAFKSLAAAKAVQEAPGGRSAPLPTAGPAHGSLKDEDLSDDEMEAVSYIGHDSGSASKPKYSKSRHDSMILQHLIRPMNLR</sequence>
<keyword evidence="4" id="KW-0805">Transcription regulation</keyword>
<evidence type="ECO:0000256" key="8">
    <source>
        <dbReference type="ARBA" id="ARBA00081473"/>
    </source>
</evidence>
<dbReference type="InParanoid" id="G7E3Z9"/>
<evidence type="ECO:0000259" key="11">
    <source>
        <dbReference type="Pfam" id="PF02270"/>
    </source>
</evidence>
<organism evidence="13 14">
    <name type="scientific">Mixia osmundae (strain CBS 9802 / IAM 14324 / JCM 22182 / KY 12970)</name>
    <dbReference type="NCBI Taxonomy" id="764103"/>
    <lineage>
        <taxon>Eukaryota</taxon>
        <taxon>Fungi</taxon>
        <taxon>Dikarya</taxon>
        <taxon>Basidiomycota</taxon>
        <taxon>Pucciniomycotina</taxon>
        <taxon>Mixiomycetes</taxon>
        <taxon>Mixiales</taxon>
        <taxon>Mixiaceae</taxon>
        <taxon>Mixia</taxon>
    </lineage>
</organism>
<dbReference type="Pfam" id="PF02270">
    <property type="entry name" value="TFIIF_beta"/>
    <property type="match status" value="1"/>
</dbReference>
<evidence type="ECO:0000259" key="12">
    <source>
        <dbReference type="Pfam" id="PF17683"/>
    </source>
</evidence>
<dbReference type="Gene3D" id="1.10.10.10">
    <property type="entry name" value="Winged helix-like DNA-binding domain superfamily/Winged helix DNA-binding domain"/>
    <property type="match status" value="1"/>
</dbReference>
<comment type="similarity">
    <text evidence="2">Belongs to the TFIIF beta subunit family.</text>
</comment>
<feature type="region of interest" description="Disordered" evidence="10">
    <location>
        <begin position="334"/>
        <end position="383"/>
    </location>
</feature>
<dbReference type="Proteomes" id="UP000009131">
    <property type="component" value="Unassembled WGS sequence"/>
</dbReference>
<dbReference type="PANTHER" id="PTHR10445">
    <property type="entry name" value="GENERAL TRANSCRIPTION FACTOR IIF SUBUNIT 2"/>
    <property type="match status" value="1"/>
</dbReference>
<gene>
    <name evidence="13" type="primary">Mo04237</name>
    <name evidence="13" type="ORF">E5Q_04237</name>
</gene>
<comment type="subcellular location">
    <subcellularLocation>
        <location evidence="1">Nucleus</location>
    </subcellularLocation>
</comment>
<evidence type="ECO:0000256" key="9">
    <source>
        <dbReference type="ARBA" id="ARBA00081863"/>
    </source>
</evidence>
<reference evidence="13 14" key="2">
    <citation type="journal article" date="2012" name="Open Biol.">
        <title>Characteristics of nucleosomes and linker DNA regions on the genome of the basidiomycete Mixia osmundae revealed by mono- and dinucleosome mapping.</title>
        <authorList>
            <person name="Nishida H."/>
            <person name="Kondo S."/>
            <person name="Matsumoto T."/>
            <person name="Suzuki Y."/>
            <person name="Yoshikawa H."/>
            <person name="Taylor T.D."/>
            <person name="Sugiyama J."/>
        </authorList>
    </citation>
    <scope>NUCLEOTIDE SEQUENCE [LARGE SCALE GENOMIC DNA]</scope>
    <source>
        <strain evidence="14">CBS 9802 / IAM 14324 / JCM 22182 / KY 12970</strain>
    </source>
</reference>
<dbReference type="FunFam" id="1.10.10.10:FF:000035">
    <property type="entry name" value="General transcription factor IIF subunit 2"/>
    <property type="match status" value="1"/>
</dbReference>
<accession>G7E3Z9</accession>
<dbReference type="HOGENOM" id="CLU_047858_0_0_1"/>
<feature type="domain" description="TFIIF beta subunit N-terminal" evidence="12">
    <location>
        <begin position="61"/>
        <end position="190"/>
    </location>
</feature>
<dbReference type="PANTHER" id="PTHR10445:SF0">
    <property type="entry name" value="GENERAL TRANSCRIPTION FACTOR IIF SUBUNIT 2"/>
    <property type="match status" value="1"/>
</dbReference>
<dbReference type="InterPro" id="IPR036388">
    <property type="entry name" value="WH-like_DNA-bd_sf"/>
</dbReference>
<keyword evidence="6" id="KW-0804">Transcription</keyword>
<dbReference type="EMBL" id="BABT02000126">
    <property type="protein sequence ID" value="GAA97559.1"/>
    <property type="molecule type" value="Genomic_DNA"/>
</dbReference>
<dbReference type="STRING" id="764103.G7E3Z9"/>
<dbReference type="InterPro" id="IPR011039">
    <property type="entry name" value="TFIIF_interaction"/>
</dbReference>
<dbReference type="Pfam" id="PF17683">
    <property type="entry name" value="TFIIF_beta_N"/>
    <property type="match status" value="1"/>
</dbReference>